<organism evidence="2 3">
    <name type="scientific">Caerostris darwini</name>
    <dbReference type="NCBI Taxonomy" id="1538125"/>
    <lineage>
        <taxon>Eukaryota</taxon>
        <taxon>Metazoa</taxon>
        <taxon>Ecdysozoa</taxon>
        <taxon>Arthropoda</taxon>
        <taxon>Chelicerata</taxon>
        <taxon>Arachnida</taxon>
        <taxon>Araneae</taxon>
        <taxon>Araneomorphae</taxon>
        <taxon>Entelegynae</taxon>
        <taxon>Araneoidea</taxon>
        <taxon>Araneidae</taxon>
        <taxon>Caerostris</taxon>
    </lineage>
</organism>
<comment type="caution">
    <text evidence="2">The sequence shown here is derived from an EMBL/GenBank/DDBJ whole genome shotgun (WGS) entry which is preliminary data.</text>
</comment>
<feature type="region of interest" description="Disordered" evidence="1">
    <location>
        <begin position="1"/>
        <end position="30"/>
    </location>
</feature>
<sequence length="49" mass="5321">GGLPLPREVGPLPVGPLKVSGPTDTGNFDTYPRTCEFPEDEESGWDKDF</sequence>
<protein>
    <submittedName>
        <fullName evidence="2">Uncharacterized protein</fullName>
    </submittedName>
</protein>
<name>A0AAV4SWP5_9ARAC</name>
<gene>
    <name evidence="2" type="ORF">CDAR_504751</name>
</gene>
<keyword evidence="3" id="KW-1185">Reference proteome</keyword>
<evidence type="ECO:0000313" key="2">
    <source>
        <dbReference type="EMBL" id="GIY38359.1"/>
    </source>
</evidence>
<proteinExistence type="predicted"/>
<evidence type="ECO:0000256" key="1">
    <source>
        <dbReference type="SAM" id="MobiDB-lite"/>
    </source>
</evidence>
<evidence type="ECO:0000313" key="3">
    <source>
        <dbReference type="Proteomes" id="UP001054837"/>
    </source>
</evidence>
<feature type="non-terminal residue" evidence="2">
    <location>
        <position position="1"/>
    </location>
</feature>
<dbReference type="EMBL" id="BPLQ01008595">
    <property type="protein sequence ID" value="GIY38359.1"/>
    <property type="molecule type" value="Genomic_DNA"/>
</dbReference>
<dbReference type="Proteomes" id="UP001054837">
    <property type="component" value="Unassembled WGS sequence"/>
</dbReference>
<accession>A0AAV4SWP5</accession>
<reference evidence="2 3" key="1">
    <citation type="submission" date="2021-06" db="EMBL/GenBank/DDBJ databases">
        <title>Caerostris darwini draft genome.</title>
        <authorList>
            <person name="Kono N."/>
            <person name="Arakawa K."/>
        </authorList>
    </citation>
    <scope>NUCLEOTIDE SEQUENCE [LARGE SCALE GENOMIC DNA]</scope>
</reference>
<dbReference type="AlphaFoldDB" id="A0AAV4SWP5"/>